<dbReference type="RefSeq" id="XP_001794754.1">
    <property type="nucleotide sequence ID" value="XM_001794702.1"/>
</dbReference>
<evidence type="ECO:0000313" key="3">
    <source>
        <dbReference type="Proteomes" id="UP000001055"/>
    </source>
</evidence>
<gene>
    <name evidence="2" type="ORF">SNOG_04335</name>
</gene>
<protein>
    <submittedName>
        <fullName evidence="2">Uncharacterized protein</fullName>
    </submittedName>
</protein>
<organism evidence="2 3">
    <name type="scientific">Phaeosphaeria nodorum (strain SN15 / ATCC MYA-4574 / FGSC 10173)</name>
    <name type="common">Glume blotch fungus</name>
    <name type="synonym">Parastagonospora nodorum</name>
    <dbReference type="NCBI Taxonomy" id="321614"/>
    <lineage>
        <taxon>Eukaryota</taxon>
        <taxon>Fungi</taxon>
        <taxon>Dikarya</taxon>
        <taxon>Ascomycota</taxon>
        <taxon>Pezizomycotina</taxon>
        <taxon>Dothideomycetes</taxon>
        <taxon>Pleosporomycetidae</taxon>
        <taxon>Pleosporales</taxon>
        <taxon>Pleosporineae</taxon>
        <taxon>Phaeosphaeriaceae</taxon>
        <taxon>Parastagonospora</taxon>
    </lineage>
</organism>
<proteinExistence type="predicted"/>
<dbReference type="Proteomes" id="UP000001055">
    <property type="component" value="Unassembled WGS sequence"/>
</dbReference>
<feature type="region of interest" description="Disordered" evidence="1">
    <location>
        <begin position="84"/>
        <end position="105"/>
    </location>
</feature>
<dbReference type="KEGG" id="pno:SNOG_04335"/>
<dbReference type="AlphaFoldDB" id="Q0UV79"/>
<dbReference type="EMBL" id="CH445330">
    <property type="protein sequence ID" value="EAT88095.1"/>
    <property type="molecule type" value="Genomic_DNA"/>
</dbReference>
<sequence>MATSSWMRAREVDMGREGAPGQDEGRAVWEEPTSTAGLGSANHDNSRYAGTTPTTNFDRFTARSVNMCTMQYHRGEQVLSAAHDDASAANDSGVSRHPPKPPRCAAHHMQDQYRRGTHPYCFTRKYQESSIASQTFHNHSPRLARDACRVHTEHSLAFLDSAVCERDADTPAAEWILPQR</sequence>
<accession>Q0UV79</accession>
<evidence type="ECO:0000313" key="2">
    <source>
        <dbReference type="EMBL" id="EAT88095.1"/>
    </source>
</evidence>
<evidence type="ECO:0000256" key="1">
    <source>
        <dbReference type="SAM" id="MobiDB-lite"/>
    </source>
</evidence>
<dbReference type="HOGENOM" id="CLU_1496765_0_0_1"/>
<feature type="region of interest" description="Disordered" evidence="1">
    <location>
        <begin position="1"/>
        <end position="27"/>
    </location>
</feature>
<dbReference type="InParanoid" id="Q0UV79"/>
<reference evidence="3" key="1">
    <citation type="journal article" date="2007" name="Plant Cell">
        <title>Dothideomycete-plant interactions illuminated by genome sequencing and EST analysis of the wheat pathogen Stagonospora nodorum.</title>
        <authorList>
            <person name="Hane J.K."/>
            <person name="Lowe R.G."/>
            <person name="Solomon P.S."/>
            <person name="Tan K.C."/>
            <person name="Schoch C.L."/>
            <person name="Spatafora J.W."/>
            <person name="Crous P.W."/>
            <person name="Kodira C."/>
            <person name="Birren B.W."/>
            <person name="Galagan J.E."/>
            <person name="Torriani S.F."/>
            <person name="McDonald B.A."/>
            <person name="Oliver R.P."/>
        </authorList>
    </citation>
    <scope>NUCLEOTIDE SEQUENCE [LARGE SCALE GENOMIC DNA]</scope>
    <source>
        <strain evidence="3">SN15 / ATCC MYA-4574 / FGSC 10173</strain>
    </source>
</reference>
<feature type="region of interest" description="Disordered" evidence="1">
    <location>
        <begin position="33"/>
        <end position="52"/>
    </location>
</feature>
<dbReference type="GeneID" id="5971622"/>
<name>Q0UV79_PHANO</name>